<evidence type="ECO:0000313" key="8">
    <source>
        <dbReference type="Proteomes" id="UP000593594"/>
    </source>
</evidence>
<evidence type="ECO:0000256" key="5">
    <source>
        <dbReference type="ARBA" id="ARBA00023211"/>
    </source>
</evidence>
<feature type="domain" description="Calcineurin-like phosphoesterase" evidence="6">
    <location>
        <begin position="12"/>
        <end position="212"/>
    </location>
</feature>
<keyword evidence="8" id="KW-1185">Reference proteome</keyword>
<evidence type="ECO:0000256" key="4">
    <source>
        <dbReference type="ARBA" id="ARBA00023136"/>
    </source>
</evidence>
<dbReference type="InterPro" id="IPR043461">
    <property type="entry name" value="LpxH-like"/>
</dbReference>
<evidence type="ECO:0000256" key="1">
    <source>
        <dbReference type="ARBA" id="ARBA00022475"/>
    </source>
</evidence>
<dbReference type="Gene3D" id="3.60.21.10">
    <property type="match status" value="1"/>
</dbReference>
<name>A0A7S8C183_9HYPH</name>
<reference evidence="7 8" key="1">
    <citation type="submission" date="2020-06" db="EMBL/GenBank/DDBJ databases">
        <title>Genome sequence of 2 isolates from Red Sea Mangroves.</title>
        <authorList>
            <person name="Sefrji F."/>
            <person name="Michoud G."/>
            <person name="Merlino G."/>
            <person name="Daffonchio D."/>
        </authorList>
    </citation>
    <scope>NUCLEOTIDE SEQUENCE [LARGE SCALE GENOMIC DNA]</scope>
    <source>
        <strain evidence="7 8">R1DC25</strain>
    </source>
</reference>
<dbReference type="CDD" id="cd07398">
    <property type="entry name" value="MPP_YbbF-LpxH"/>
    <property type="match status" value="1"/>
</dbReference>
<dbReference type="SUPFAM" id="SSF56300">
    <property type="entry name" value="Metallo-dependent phosphatases"/>
    <property type="match status" value="1"/>
</dbReference>
<keyword evidence="3" id="KW-0479">Metal-binding</keyword>
<dbReference type="PANTHER" id="PTHR34990:SF2">
    <property type="entry name" value="BLL8164 PROTEIN"/>
    <property type="match status" value="1"/>
</dbReference>
<keyword evidence="2" id="KW-0997">Cell inner membrane</keyword>
<dbReference type="AlphaFoldDB" id="A0A7S8C183"/>
<protein>
    <submittedName>
        <fullName evidence="7">UDP-2,3-diacylglucosamine diphosphatase</fullName>
    </submittedName>
</protein>
<dbReference type="GO" id="GO:0009245">
    <property type="term" value="P:lipid A biosynthetic process"/>
    <property type="evidence" value="ECO:0007669"/>
    <property type="project" value="TreeGrafter"/>
</dbReference>
<dbReference type="RefSeq" id="WP_213162716.1">
    <property type="nucleotide sequence ID" value="NZ_CP058214.1"/>
</dbReference>
<keyword evidence="5" id="KW-0464">Manganese</keyword>
<dbReference type="Proteomes" id="UP000593594">
    <property type="component" value="Chromosome"/>
</dbReference>
<accession>A0A7S8C183</accession>
<keyword evidence="4" id="KW-0472">Membrane</keyword>
<dbReference type="KEGG" id="kmn:HW532_01370"/>
<organism evidence="7 8">
    <name type="scientific">Kaustia mangrovi</name>
    <dbReference type="NCBI Taxonomy" id="2593653"/>
    <lineage>
        <taxon>Bacteria</taxon>
        <taxon>Pseudomonadati</taxon>
        <taxon>Pseudomonadota</taxon>
        <taxon>Alphaproteobacteria</taxon>
        <taxon>Hyphomicrobiales</taxon>
        <taxon>Parvibaculaceae</taxon>
        <taxon>Kaustia</taxon>
    </lineage>
</organism>
<sequence>MNIQPAKAFRYRTIWISDFHLGTRRSQTELLLDFLRHTESNTLYLVGDVIDNWALKKSWYWHQTHNDVIQKLLRKARKGTRVIYIPGNHDEYFRDFIDFRFGRIAIQEDSVHVMANGKRYLVLHGDKFDGVVRYAKWLAVLGDQAYEAAITVNTVFNRIRRMFGLRYWSLSAYLKRKVKRAVEFISSFEKAVVREARQRGADGVICGHVHTPEMREIDGIHYCNDGDWVESCTALVEYFDGRLEVIHWATAREGLPLKADAHPDRDRRLVPAD</sequence>
<dbReference type="PANTHER" id="PTHR34990">
    <property type="entry name" value="UDP-2,3-DIACYLGLUCOSAMINE HYDROLASE-RELATED"/>
    <property type="match status" value="1"/>
</dbReference>
<dbReference type="GO" id="GO:0016020">
    <property type="term" value="C:membrane"/>
    <property type="evidence" value="ECO:0007669"/>
    <property type="project" value="GOC"/>
</dbReference>
<keyword evidence="1" id="KW-1003">Cell membrane</keyword>
<dbReference type="EMBL" id="CP058214">
    <property type="protein sequence ID" value="QPC41498.1"/>
    <property type="molecule type" value="Genomic_DNA"/>
</dbReference>
<dbReference type="InterPro" id="IPR029052">
    <property type="entry name" value="Metallo-depent_PP-like"/>
</dbReference>
<dbReference type="GO" id="GO:0046872">
    <property type="term" value="F:metal ion binding"/>
    <property type="evidence" value="ECO:0007669"/>
    <property type="project" value="UniProtKB-KW"/>
</dbReference>
<evidence type="ECO:0000256" key="2">
    <source>
        <dbReference type="ARBA" id="ARBA00022519"/>
    </source>
</evidence>
<evidence type="ECO:0000259" key="6">
    <source>
        <dbReference type="Pfam" id="PF00149"/>
    </source>
</evidence>
<evidence type="ECO:0000256" key="3">
    <source>
        <dbReference type="ARBA" id="ARBA00022723"/>
    </source>
</evidence>
<gene>
    <name evidence="7" type="ORF">HW532_01370</name>
</gene>
<dbReference type="Pfam" id="PF00149">
    <property type="entry name" value="Metallophos"/>
    <property type="match status" value="1"/>
</dbReference>
<evidence type="ECO:0000313" key="7">
    <source>
        <dbReference type="EMBL" id="QPC41498.1"/>
    </source>
</evidence>
<dbReference type="GO" id="GO:0008758">
    <property type="term" value="F:UDP-2,3-diacylglucosamine hydrolase activity"/>
    <property type="evidence" value="ECO:0007669"/>
    <property type="project" value="TreeGrafter"/>
</dbReference>
<proteinExistence type="predicted"/>
<dbReference type="InterPro" id="IPR004843">
    <property type="entry name" value="Calcineurin-like_PHP"/>
</dbReference>